<evidence type="ECO:0000259" key="8">
    <source>
        <dbReference type="PROSITE" id="PS50850"/>
    </source>
</evidence>
<dbReference type="InterPro" id="IPR050360">
    <property type="entry name" value="MFS_Sugar_Transporters"/>
</dbReference>
<feature type="transmembrane region" description="Helical" evidence="7">
    <location>
        <begin position="392"/>
        <end position="416"/>
    </location>
</feature>
<feature type="transmembrane region" description="Helical" evidence="7">
    <location>
        <begin position="330"/>
        <end position="350"/>
    </location>
</feature>
<evidence type="ECO:0000256" key="3">
    <source>
        <dbReference type="ARBA" id="ARBA00022448"/>
    </source>
</evidence>
<dbReference type="EMBL" id="JAGSXJ010000023">
    <property type="protein sequence ID" value="KAH6676922.1"/>
    <property type="molecule type" value="Genomic_DNA"/>
</dbReference>
<evidence type="ECO:0000256" key="5">
    <source>
        <dbReference type="ARBA" id="ARBA00022989"/>
    </source>
</evidence>
<comment type="subcellular location">
    <subcellularLocation>
        <location evidence="1">Membrane</location>
        <topology evidence="1">Multi-pass membrane protein</topology>
    </subcellularLocation>
</comment>
<dbReference type="InterPro" id="IPR005829">
    <property type="entry name" value="Sugar_transporter_CS"/>
</dbReference>
<evidence type="ECO:0000256" key="7">
    <source>
        <dbReference type="SAM" id="Phobius"/>
    </source>
</evidence>
<dbReference type="GO" id="GO:0005351">
    <property type="term" value="F:carbohydrate:proton symporter activity"/>
    <property type="evidence" value="ECO:0007669"/>
    <property type="project" value="TreeGrafter"/>
</dbReference>
<evidence type="ECO:0000256" key="6">
    <source>
        <dbReference type="ARBA" id="ARBA00023136"/>
    </source>
</evidence>
<dbReference type="PROSITE" id="PS50850">
    <property type="entry name" value="MFS"/>
    <property type="match status" value="1"/>
</dbReference>
<dbReference type="Pfam" id="PF00083">
    <property type="entry name" value="Sugar_tr"/>
    <property type="match status" value="1"/>
</dbReference>
<organism evidence="9 10">
    <name type="scientific">Plectosphaerella plurivora</name>
    <dbReference type="NCBI Taxonomy" id="936078"/>
    <lineage>
        <taxon>Eukaryota</taxon>
        <taxon>Fungi</taxon>
        <taxon>Dikarya</taxon>
        <taxon>Ascomycota</taxon>
        <taxon>Pezizomycotina</taxon>
        <taxon>Sordariomycetes</taxon>
        <taxon>Hypocreomycetidae</taxon>
        <taxon>Glomerellales</taxon>
        <taxon>Plectosphaerellaceae</taxon>
        <taxon>Plectosphaerella</taxon>
    </lineage>
</organism>
<dbReference type="InterPro" id="IPR005828">
    <property type="entry name" value="MFS_sugar_transport-like"/>
</dbReference>
<dbReference type="PANTHER" id="PTHR48022">
    <property type="entry name" value="PLASTIDIC GLUCOSE TRANSPORTER 4"/>
    <property type="match status" value="1"/>
</dbReference>
<dbReference type="PANTHER" id="PTHR48022:SF3">
    <property type="entry name" value="HEXOSE TRANSPORTER PROTEIN (AFU_ORTHOLOGUE AFUA_8G04480)-RELATED"/>
    <property type="match status" value="1"/>
</dbReference>
<keyword evidence="4 7" id="KW-0812">Transmembrane</keyword>
<gene>
    <name evidence="9" type="ORF">F5X68DRAFT_37565</name>
</gene>
<keyword evidence="5 7" id="KW-1133">Transmembrane helix</keyword>
<sequence>MGVDSPETKRAEARTVGVELASVLPDDGLKWWKRPHLVRLNFCILSLCLFSGSNGFDGSLLGGLLALPNWHSFMEYPEGAWLGFINAIYMLGAASAYPLAAWMCNKYGRKPGIWVGQGFMVLGTGLQAGAPNAITFLMSRLLVGLSCGFMLSVPMLIAESAFPTQRGIASSLYNCGWYGGSVIAAWSTFGCRNLEGNLGWRIPSALQVALPLLAMPGFLMIDESPRWLVSVDRVDEARRNLVKIHGGGDESSPLIAFEIAEIEATLKAEKEAQNSTSWADLWSTPGNRHRLFISVSLGIFCQWVGNGVVSYYLVMVLASVGITSVTDQTLISACLQLWNLIWACSAAAMVDRLGRRFLFLSSATIMLVSYIIITGLSGSFANTGHSPTGLAVIPFLFVYFAGYDIALTPLAVSYPIEIWPFQLRARGLSISLLTSLVAVFFNIFINPIALGAIQWKYYFVFIAVLIGMLVSVYFWYPETRGFTLETVGEIFDGPSAAVHTTAKDALREASAHFEGAHDDEKVIKEEK</sequence>
<dbReference type="FunFam" id="1.20.1250.20:FF:000134">
    <property type="entry name" value="MFS sugar transporter protein"/>
    <property type="match status" value="1"/>
</dbReference>
<keyword evidence="10" id="KW-1185">Reference proteome</keyword>
<dbReference type="Proteomes" id="UP000770015">
    <property type="component" value="Unassembled WGS sequence"/>
</dbReference>
<dbReference type="PROSITE" id="PS00216">
    <property type="entry name" value="SUGAR_TRANSPORT_1"/>
    <property type="match status" value="1"/>
</dbReference>
<dbReference type="InterPro" id="IPR036259">
    <property type="entry name" value="MFS_trans_sf"/>
</dbReference>
<name>A0A9P8V5F2_9PEZI</name>
<proteinExistence type="inferred from homology"/>
<feature type="transmembrane region" description="Helical" evidence="7">
    <location>
        <begin position="457"/>
        <end position="476"/>
    </location>
</feature>
<comment type="caution">
    <text evidence="9">The sequence shown here is derived from an EMBL/GenBank/DDBJ whole genome shotgun (WGS) entry which is preliminary data.</text>
</comment>
<feature type="transmembrane region" description="Helical" evidence="7">
    <location>
        <begin position="79"/>
        <end position="100"/>
    </location>
</feature>
<feature type="transmembrane region" description="Helical" evidence="7">
    <location>
        <begin position="357"/>
        <end position="380"/>
    </location>
</feature>
<evidence type="ECO:0000256" key="1">
    <source>
        <dbReference type="ARBA" id="ARBA00004141"/>
    </source>
</evidence>
<dbReference type="SUPFAM" id="SSF103473">
    <property type="entry name" value="MFS general substrate transporter"/>
    <property type="match status" value="1"/>
</dbReference>
<feature type="transmembrane region" description="Helical" evidence="7">
    <location>
        <begin position="40"/>
        <end position="67"/>
    </location>
</feature>
<protein>
    <submittedName>
        <fullName evidence="9">General substrate transporter</fullName>
    </submittedName>
</protein>
<evidence type="ECO:0000313" key="10">
    <source>
        <dbReference type="Proteomes" id="UP000770015"/>
    </source>
</evidence>
<dbReference type="Gene3D" id="1.20.1250.20">
    <property type="entry name" value="MFS general substrate transporter like domains"/>
    <property type="match status" value="1"/>
</dbReference>
<comment type="similarity">
    <text evidence="2">Belongs to the major facilitator superfamily. Sugar transporter (TC 2.A.1.1) family.</text>
</comment>
<keyword evidence="3" id="KW-0813">Transport</keyword>
<dbReference type="OrthoDB" id="6133115at2759"/>
<feature type="transmembrane region" description="Helical" evidence="7">
    <location>
        <begin position="428"/>
        <end position="445"/>
    </location>
</feature>
<accession>A0A9P8V5F2</accession>
<feature type="transmembrane region" description="Helical" evidence="7">
    <location>
        <begin position="170"/>
        <end position="189"/>
    </location>
</feature>
<feature type="domain" description="Major facilitator superfamily (MFS) profile" evidence="8">
    <location>
        <begin position="43"/>
        <end position="480"/>
    </location>
</feature>
<dbReference type="GO" id="GO:0016020">
    <property type="term" value="C:membrane"/>
    <property type="evidence" value="ECO:0007669"/>
    <property type="project" value="UniProtKB-SubCell"/>
</dbReference>
<dbReference type="InterPro" id="IPR020846">
    <property type="entry name" value="MFS_dom"/>
</dbReference>
<keyword evidence="6 7" id="KW-0472">Membrane</keyword>
<evidence type="ECO:0000313" key="9">
    <source>
        <dbReference type="EMBL" id="KAH6676922.1"/>
    </source>
</evidence>
<evidence type="ECO:0000256" key="2">
    <source>
        <dbReference type="ARBA" id="ARBA00010992"/>
    </source>
</evidence>
<reference evidence="9" key="1">
    <citation type="journal article" date="2021" name="Nat. Commun.">
        <title>Genetic determinants of endophytism in the Arabidopsis root mycobiome.</title>
        <authorList>
            <person name="Mesny F."/>
            <person name="Miyauchi S."/>
            <person name="Thiergart T."/>
            <person name="Pickel B."/>
            <person name="Atanasova L."/>
            <person name="Karlsson M."/>
            <person name="Huettel B."/>
            <person name="Barry K.W."/>
            <person name="Haridas S."/>
            <person name="Chen C."/>
            <person name="Bauer D."/>
            <person name="Andreopoulos W."/>
            <person name="Pangilinan J."/>
            <person name="LaButti K."/>
            <person name="Riley R."/>
            <person name="Lipzen A."/>
            <person name="Clum A."/>
            <person name="Drula E."/>
            <person name="Henrissat B."/>
            <person name="Kohler A."/>
            <person name="Grigoriev I.V."/>
            <person name="Martin F.M."/>
            <person name="Hacquard S."/>
        </authorList>
    </citation>
    <scope>NUCLEOTIDE SEQUENCE</scope>
    <source>
        <strain evidence="9">MPI-SDFR-AT-0117</strain>
    </source>
</reference>
<dbReference type="AlphaFoldDB" id="A0A9P8V5F2"/>
<evidence type="ECO:0000256" key="4">
    <source>
        <dbReference type="ARBA" id="ARBA00022692"/>
    </source>
</evidence>
<feature type="transmembrane region" description="Helical" evidence="7">
    <location>
        <begin position="291"/>
        <end position="318"/>
    </location>
</feature>
<feature type="transmembrane region" description="Helical" evidence="7">
    <location>
        <begin position="136"/>
        <end position="158"/>
    </location>
</feature>